<dbReference type="SUPFAM" id="SSF48371">
    <property type="entry name" value="ARM repeat"/>
    <property type="match status" value="1"/>
</dbReference>
<name>A0A8S1J998_9CHLO</name>
<dbReference type="InterPro" id="IPR016024">
    <property type="entry name" value="ARM-type_fold"/>
</dbReference>
<dbReference type="Gene3D" id="1.25.10.90">
    <property type="match status" value="1"/>
</dbReference>
<protein>
    <recommendedName>
        <fullName evidence="4">DNA alkylation repair enzyme</fullName>
    </recommendedName>
</protein>
<dbReference type="PANTHER" id="PTHR34070">
    <property type="entry name" value="ARMADILLO-TYPE FOLD"/>
    <property type="match status" value="1"/>
</dbReference>
<gene>
    <name evidence="2" type="ORF">OSTQU699_LOCUS9142</name>
</gene>
<dbReference type="CDD" id="cd06561">
    <property type="entry name" value="AlkD_like"/>
    <property type="match status" value="1"/>
</dbReference>
<organism evidence="2 3">
    <name type="scientific">Ostreobium quekettii</name>
    <dbReference type="NCBI Taxonomy" id="121088"/>
    <lineage>
        <taxon>Eukaryota</taxon>
        <taxon>Viridiplantae</taxon>
        <taxon>Chlorophyta</taxon>
        <taxon>core chlorophytes</taxon>
        <taxon>Ulvophyceae</taxon>
        <taxon>TCBD clade</taxon>
        <taxon>Bryopsidales</taxon>
        <taxon>Ostreobineae</taxon>
        <taxon>Ostreobiaceae</taxon>
        <taxon>Ostreobium</taxon>
    </lineage>
</organism>
<evidence type="ECO:0000256" key="1">
    <source>
        <dbReference type="SAM" id="MobiDB-lite"/>
    </source>
</evidence>
<feature type="compositionally biased region" description="Basic and acidic residues" evidence="1">
    <location>
        <begin position="314"/>
        <end position="328"/>
    </location>
</feature>
<dbReference type="PANTHER" id="PTHR34070:SF1">
    <property type="entry name" value="DNA ALKYLATION REPAIR PROTEIN"/>
    <property type="match status" value="1"/>
</dbReference>
<feature type="region of interest" description="Disordered" evidence="1">
    <location>
        <begin position="293"/>
        <end position="328"/>
    </location>
</feature>
<dbReference type="Proteomes" id="UP000708148">
    <property type="component" value="Unassembled WGS sequence"/>
</dbReference>
<evidence type="ECO:0008006" key="4">
    <source>
        <dbReference type="Google" id="ProtNLM"/>
    </source>
</evidence>
<keyword evidence="3" id="KW-1185">Reference proteome</keyword>
<dbReference type="OrthoDB" id="565984at2759"/>
<evidence type="ECO:0000313" key="3">
    <source>
        <dbReference type="Proteomes" id="UP000708148"/>
    </source>
</evidence>
<sequence length="328" mass="37376">MPPVAWPVSPCVGKVRGAANTFAFATPLHPSRVRCSIKAQKMPPKRVAETLTGRLQSKLDARASRETKGWIEKYMKNVIEARGLQTPDVVSMVAEWRREEGVDELAPKTQKMIATLLMKSDYTEDKLASSLVFQTCLIPSGSIAWRDSLPWFASFFDDGLIWDWASCDGFCGRVLKHLVMSQKERAEREACARGISEWRNAENLWRQRASCVSFVTLAKQGDAFFPGFKDMLLDGCGTTVRRQERFVQTGTGWLLREIGKGDESALVEFCEWNLEWFTGEGLRYAVEKLPREQSSKLRDRHKERRARQGANTGGEREPQKRKRKPEDR</sequence>
<dbReference type="Pfam" id="PF08713">
    <property type="entry name" value="DNA_alkylation"/>
    <property type="match status" value="1"/>
</dbReference>
<dbReference type="InterPro" id="IPR014825">
    <property type="entry name" value="DNA_alkylation"/>
</dbReference>
<evidence type="ECO:0000313" key="2">
    <source>
        <dbReference type="EMBL" id="CAD7703785.1"/>
    </source>
</evidence>
<comment type="caution">
    <text evidence="2">The sequence shown here is derived from an EMBL/GenBank/DDBJ whole genome shotgun (WGS) entry which is preliminary data.</text>
</comment>
<accession>A0A8S1J998</accession>
<dbReference type="EMBL" id="CAJHUC010002411">
    <property type="protein sequence ID" value="CAD7703785.1"/>
    <property type="molecule type" value="Genomic_DNA"/>
</dbReference>
<dbReference type="AlphaFoldDB" id="A0A8S1J998"/>
<proteinExistence type="predicted"/>
<feature type="compositionally biased region" description="Basic residues" evidence="1">
    <location>
        <begin position="298"/>
        <end position="307"/>
    </location>
</feature>
<reference evidence="2" key="1">
    <citation type="submission" date="2020-12" db="EMBL/GenBank/DDBJ databases">
        <authorList>
            <person name="Iha C."/>
        </authorList>
    </citation>
    <scope>NUCLEOTIDE SEQUENCE</scope>
</reference>